<proteinExistence type="predicted"/>
<sequence length="66" mass="7553">MKGQVRIDIVAYVEKETDLKEVKKRQKNRYQTSLPRISAEILAADCKIKLETRESSQEANSQAAFP</sequence>
<comment type="caution">
    <text evidence="1">The sequence shown here is derived from an EMBL/GenBank/DDBJ whole genome shotgun (WGS) entry which is preliminary data.</text>
</comment>
<dbReference type="EMBL" id="LHYE01000015">
    <property type="protein sequence ID" value="KXB07141.1"/>
    <property type="molecule type" value="Genomic_DNA"/>
</dbReference>
<dbReference type="Proteomes" id="UP000070263">
    <property type="component" value="Unassembled WGS sequence"/>
</dbReference>
<keyword evidence="2" id="KW-1185">Reference proteome</keyword>
<evidence type="ECO:0000313" key="1">
    <source>
        <dbReference type="EMBL" id="KXB07141.1"/>
    </source>
</evidence>
<organism evidence="1 2">
    <name type="scientific">candidate division MSBL1 archaeon SCGC-AAA382A20</name>
    <dbReference type="NCBI Taxonomy" id="1698280"/>
    <lineage>
        <taxon>Archaea</taxon>
        <taxon>Methanobacteriati</taxon>
        <taxon>Methanobacteriota</taxon>
        <taxon>candidate division MSBL1</taxon>
    </lineage>
</organism>
<name>A0A133VL46_9EURY</name>
<accession>A0A133VL46</accession>
<evidence type="ECO:0000313" key="2">
    <source>
        <dbReference type="Proteomes" id="UP000070263"/>
    </source>
</evidence>
<dbReference type="AlphaFoldDB" id="A0A133VL46"/>
<gene>
    <name evidence="1" type="ORF">AKJ51_01970</name>
</gene>
<protein>
    <submittedName>
        <fullName evidence="1">Uncharacterized protein</fullName>
    </submittedName>
</protein>
<reference evidence="1 2" key="1">
    <citation type="journal article" date="2016" name="Sci. Rep.">
        <title>Metabolic traits of an uncultured archaeal lineage -MSBL1- from brine pools of the Red Sea.</title>
        <authorList>
            <person name="Mwirichia R."/>
            <person name="Alam I."/>
            <person name="Rashid M."/>
            <person name="Vinu M."/>
            <person name="Ba-Alawi W."/>
            <person name="Anthony Kamau A."/>
            <person name="Kamanda Ngugi D."/>
            <person name="Goker M."/>
            <person name="Klenk H.P."/>
            <person name="Bajic V."/>
            <person name="Stingl U."/>
        </authorList>
    </citation>
    <scope>NUCLEOTIDE SEQUENCE [LARGE SCALE GENOMIC DNA]</scope>
    <source>
        <strain evidence="1">SCGC-AAA382A20</strain>
    </source>
</reference>